<dbReference type="GO" id="GO:0003700">
    <property type="term" value="F:DNA-binding transcription factor activity"/>
    <property type="evidence" value="ECO:0007669"/>
    <property type="project" value="InterPro"/>
</dbReference>
<organism evidence="10 11">
    <name type="scientific">Roridomyces roridus</name>
    <dbReference type="NCBI Taxonomy" id="1738132"/>
    <lineage>
        <taxon>Eukaryota</taxon>
        <taxon>Fungi</taxon>
        <taxon>Dikarya</taxon>
        <taxon>Basidiomycota</taxon>
        <taxon>Agaricomycotina</taxon>
        <taxon>Agaricomycetes</taxon>
        <taxon>Agaricomycetidae</taxon>
        <taxon>Agaricales</taxon>
        <taxon>Marasmiineae</taxon>
        <taxon>Mycenaceae</taxon>
        <taxon>Roridomyces</taxon>
    </lineage>
</organism>
<dbReference type="InterPro" id="IPR000232">
    <property type="entry name" value="HSF_DNA-bd"/>
</dbReference>
<evidence type="ECO:0000256" key="8">
    <source>
        <dbReference type="RuleBase" id="RU004020"/>
    </source>
</evidence>
<protein>
    <submittedName>
        <fullName evidence="10">HSF-type DNA-binding-domain-containing protein</fullName>
    </submittedName>
</protein>
<evidence type="ECO:0000313" key="10">
    <source>
        <dbReference type="EMBL" id="KAJ7646967.1"/>
    </source>
</evidence>
<gene>
    <name evidence="10" type="ORF">FB45DRAFT_821515</name>
</gene>
<evidence type="ECO:0000256" key="1">
    <source>
        <dbReference type="ARBA" id="ARBA00004123"/>
    </source>
</evidence>
<comment type="similarity">
    <text evidence="2 8">Belongs to the HSF family.</text>
</comment>
<keyword evidence="4 10" id="KW-0238">DNA-binding</keyword>
<sequence length="168" mass="19177">MAASVPVRLIGFLAKLRAMVDEEESNDVVGWSPSGETFFLIGAQRFSKEVLVQWFKHSNCASFVRQLEMYGFHRLKLPENGTDVLRFVNPNFRRDLPELVRFIQRRQLHGPGPDMNTVVHDAAAMNARRQHASLSHMARRSTKHPAHLCARCWKAAATSNSHRVFPRT</sequence>
<keyword evidence="6" id="KW-0539">Nucleus</keyword>
<dbReference type="SMART" id="SM00415">
    <property type="entry name" value="HSF"/>
    <property type="match status" value="1"/>
</dbReference>
<evidence type="ECO:0000313" key="11">
    <source>
        <dbReference type="Proteomes" id="UP001221142"/>
    </source>
</evidence>
<feature type="domain" description="HSF-type DNA-binding" evidence="9">
    <location>
        <begin position="8"/>
        <end position="106"/>
    </location>
</feature>
<dbReference type="GO" id="GO:0005634">
    <property type="term" value="C:nucleus"/>
    <property type="evidence" value="ECO:0007669"/>
    <property type="project" value="UniProtKB-SubCell"/>
</dbReference>
<dbReference type="EMBL" id="JARKIF010000002">
    <property type="protein sequence ID" value="KAJ7646967.1"/>
    <property type="molecule type" value="Genomic_DNA"/>
</dbReference>
<dbReference type="Pfam" id="PF00447">
    <property type="entry name" value="HSF_DNA-bind"/>
    <property type="match status" value="1"/>
</dbReference>
<name>A0AAD7FWA2_9AGAR</name>
<evidence type="ECO:0000256" key="6">
    <source>
        <dbReference type="ARBA" id="ARBA00023242"/>
    </source>
</evidence>
<dbReference type="InterPro" id="IPR036390">
    <property type="entry name" value="WH_DNA-bd_sf"/>
</dbReference>
<dbReference type="InterPro" id="IPR036388">
    <property type="entry name" value="WH-like_DNA-bd_sf"/>
</dbReference>
<keyword evidence="5" id="KW-0804">Transcription</keyword>
<dbReference type="FunFam" id="1.10.10.10:FF:000027">
    <property type="entry name" value="Heat shock transcription factor 1"/>
    <property type="match status" value="1"/>
</dbReference>
<dbReference type="Gene3D" id="1.10.10.10">
    <property type="entry name" value="Winged helix-like DNA-binding domain superfamily/Winged helix DNA-binding domain"/>
    <property type="match status" value="1"/>
</dbReference>
<comment type="caution">
    <text evidence="10">The sequence shown here is derived from an EMBL/GenBank/DDBJ whole genome shotgun (WGS) entry which is preliminary data.</text>
</comment>
<accession>A0AAD7FWA2</accession>
<evidence type="ECO:0000259" key="9">
    <source>
        <dbReference type="SMART" id="SM00415"/>
    </source>
</evidence>
<dbReference type="SUPFAM" id="SSF46785">
    <property type="entry name" value="Winged helix' DNA-binding domain"/>
    <property type="match status" value="1"/>
</dbReference>
<evidence type="ECO:0000256" key="2">
    <source>
        <dbReference type="ARBA" id="ARBA00006403"/>
    </source>
</evidence>
<dbReference type="PANTHER" id="PTHR10015:SF427">
    <property type="entry name" value="HEAT SHOCK FACTOR PROTEIN"/>
    <property type="match status" value="1"/>
</dbReference>
<dbReference type="GO" id="GO:0043565">
    <property type="term" value="F:sequence-specific DNA binding"/>
    <property type="evidence" value="ECO:0007669"/>
    <property type="project" value="InterPro"/>
</dbReference>
<dbReference type="AlphaFoldDB" id="A0AAD7FWA2"/>
<comment type="subunit">
    <text evidence="7">Homotrimer. Homotrimerization increases the affinity of HSF1 to DNA. Interacts with transcriptional coregulator SSA1 on chromatin.</text>
</comment>
<evidence type="ECO:0000256" key="3">
    <source>
        <dbReference type="ARBA" id="ARBA00023015"/>
    </source>
</evidence>
<reference evidence="10" key="1">
    <citation type="submission" date="2023-03" db="EMBL/GenBank/DDBJ databases">
        <title>Massive genome expansion in bonnet fungi (Mycena s.s.) driven by repeated elements and novel gene families across ecological guilds.</title>
        <authorList>
            <consortium name="Lawrence Berkeley National Laboratory"/>
            <person name="Harder C.B."/>
            <person name="Miyauchi S."/>
            <person name="Viragh M."/>
            <person name="Kuo A."/>
            <person name="Thoen E."/>
            <person name="Andreopoulos B."/>
            <person name="Lu D."/>
            <person name="Skrede I."/>
            <person name="Drula E."/>
            <person name="Henrissat B."/>
            <person name="Morin E."/>
            <person name="Kohler A."/>
            <person name="Barry K."/>
            <person name="LaButti K."/>
            <person name="Morin E."/>
            <person name="Salamov A."/>
            <person name="Lipzen A."/>
            <person name="Mereny Z."/>
            <person name="Hegedus B."/>
            <person name="Baldrian P."/>
            <person name="Stursova M."/>
            <person name="Weitz H."/>
            <person name="Taylor A."/>
            <person name="Grigoriev I.V."/>
            <person name="Nagy L.G."/>
            <person name="Martin F."/>
            <person name="Kauserud H."/>
        </authorList>
    </citation>
    <scope>NUCLEOTIDE SEQUENCE</scope>
    <source>
        <strain evidence="10">9284</strain>
    </source>
</reference>
<evidence type="ECO:0000256" key="7">
    <source>
        <dbReference type="ARBA" id="ARBA00062171"/>
    </source>
</evidence>
<dbReference type="Proteomes" id="UP001221142">
    <property type="component" value="Unassembled WGS sequence"/>
</dbReference>
<dbReference type="PRINTS" id="PR00056">
    <property type="entry name" value="HSFDOMAIN"/>
</dbReference>
<keyword evidence="11" id="KW-1185">Reference proteome</keyword>
<proteinExistence type="inferred from homology"/>
<evidence type="ECO:0000256" key="5">
    <source>
        <dbReference type="ARBA" id="ARBA00023163"/>
    </source>
</evidence>
<dbReference type="PANTHER" id="PTHR10015">
    <property type="entry name" value="HEAT SHOCK TRANSCRIPTION FACTOR"/>
    <property type="match status" value="1"/>
</dbReference>
<comment type="subcellular location">
    <subcellularLocation>
        <location evidence="1">Nucleus</location>
    </subcellularLocation>
</comment>
<keyword evidence="3" id="KW-0805">Transcription regulation</keyword>
<evidence type="ECO:0000256" key="4">
    <source>
        <dbReference type="ARBA" id="ARBA00023125"/>
    </source>
</evidence>